<evidence type="ECO:0000313" key="2">
    <source>
        <dbReference type="Proteomes" id="UP001328107"/>
    </source>
</evidence>
<reference evidence="2" key="1">
    <citation type="submission" date="2022-10" db="EMBL/GenBank/DDBJ databases">
        <title>Genome assembly of Pristionchus species.</title>
        <authorList>
            <person name="Yoshida K."/>
            <person name="Sommer R.J."/>
        </authorList>
    </citation>
    <scope>NUCLEOTIDE SEQUENCE [LARGE SCALE GENOMIC DNA]</scope>
    <source>
        <strain evidence="2">RS5460</strain>
    </source>
</reference>
<gene>
    <name evidence="1" type="ORF">PMAYCL1PPCAC_30600</name>
</gene>
<dbReference type="AlphaFoldDB" id="A0AAN5IDU6"/>
<feature type="non-terminal residue" evidence="1">
    <location>
        <position position="77"/>
    </location>
</feature>
<dbReference type="EMBL" id="BTRK01000006">
    <property type="protein sequence ID" value="GMR60405.1"/>
    <property type="molecule type" value="Genomic_DNA"/>
</dbReference>
<protein>
    <submittedName>
        <fullName evidence="1">Uncharacterized protein</fullName>
    </submittedName>
</protein>
<keyword evidence="2" id="KW-1185">Reference proteome</keyword>
<accession>A0AAN5IDU6</accession>
<feature type="non-terminal residue" evidence="1">
    <location>
        <position position="1"/>
    </location>
</feature>
<sequence length="77" mass="8591">APCCCSPNRSLSPSLRQSSSPSLLICSFELMADSPPPVDRCWFGVNRNQANETVARREPFDLEKTECCSEPSISRER</sequence>
<organism evidence="1 2">
    <name type="scientific">Pristionchus mayeri</name>
    <dbReference type="NCBI Taxonomy" id="1317129"/>
    <lineage>
        <taxon>Eukaryota</taxon>
        <taxon>Metazoa</taxon>
        <taxon>Ecdysozoa</taxon>
        <taxon>Nematoda</taxon>
        <taxon>Chromadorea</taxon>
        <taxon>Rhabditida</taxon>
        <taxon>Rhabditina</taxon>
        <taxon>Diplogasteromorpha</taxon>
        <taxon>Diplogasteroidea</taxon>
        <taxon>Neodiplogasteridae</taxon>
        <taxon>Pristionchus</taxon>
    </lineage>
</organism>
<dbReference type="Proteomes" id="UP001328107">
    <property type="component" value="Unassembled WGS sequence"/>
</dbReference>
<evidence type="ECO:0000313" key="1">
    <source>
        <dbReference type="EMBL" id="GMR60405.1"/>
    </source>
</evidence>
<proteinExistence type="predicted"/>
<name>A0AAN5IDU6_9BILA</name>
<comment type="caution">
    <text evidence="1">The sequence shown here is derived from an EMBL/GenBank/DDBJ whole genome shotgun (WGS) entry which is preliminary data.</text>
</comment>